<reference evidence="3 4" key="1">
    <citation type="journal article" date="2016" name="Mol. Biol. Evol.">
        <title>Comparative Genomics of Early-Diverging Mushroom-Forming Fungi Provides Insights into the Origins of Lignocellulose Decay Capabilities.</title>
        <authorList>
            <person name="Nagy L.G."/>
            <person name="Riley R."/>
            <person name="Tritt A."/>
            <person name="Adam C."/>
            <person name="Daum C."/>
            <person name="Floudas D."/>
            <person name="Sun H."/>
            <person name="Yadav J.S."/>
            <person name="Pangilinan J."/>
            <person name="Larsson K.H."/>
            <person name="Matsuura K."/>
            <person name="Barry K."/>
            <person name="Labutti K."/>
            <person name="Kuo R."/>
            <person name="Ohm R.A."/>
            <person name="Bhattacharya S.S."/>
            <person name="Shirouzu T."/>
            <person name="Yoshinaga Y."/>
            <person name="Martin F.M."/>
            <person name="Grigoriev I.V."/>
            <person name="Hibbett D.S."/>
        </authorList>
    </citation>
    <scope>NUCLEOTIDE SEQUENCE [LARGE SCALE GENOMIC DNA]</scope>
    <source>
        <strain evidence="3 4">HHB10207 ss-3</strain>
    </source>
</reference>
<dbReference type="OrthoDB" id="3269455at2759"/>
<protein>
    <submittedName>
        <fullName evidence="3">Uncharacterized protein</fullName>
    </submittedName>
</protein>
<keyword evidence="2" id="KW-0812">Transmembrane</keyword>
<evidence type="ECO:0000256" key="2">
    <source>
        <dbReference type="SAM" id="Phobius"/>
    </source>
</evidence>
<feature type="transmembrane region" description="Helical" evidence="2">
    <location>
        <begin position="255"/>
        <end position="273"/>
    </location>
</feature>
<keyword evidence="2" id="KW-0472">Membrane</keyword>
<dbReference type="AlphaFoldDB" id="A0A166AJF6"/>
<sequence>MFSAQTRSFSNTSLFIKTPSQSTSTLVPSPTSPTASGSTLFMDPQALPESLAKSKVMKGWAEGLKARIDNVNAMAIVATFLAAVQAQLISFTWQSNSTSLEKAINIFSFVGLAFDIIGTATGLISALTLQPDTARIHEAVLNADESYATWKLITDELQVLDIEDQAFQGRSIPQNIFQEVTAKRRERFQRRQILDARKNTWDEGEKVRVEELEDLRRVVVVGSVKGLPPLVMMSLGIICFFVALISFLIATQPPAVWITTVAVIAISIAMLPFDALSHRWHPAGSIDRYLSNMFIRRKRVADQESAGEKSEAGSKPV</sequence>
<gene>
    <name evidence="3" type="ORF">SISSUDRAFT_1051478</name>
</gene>
<organism evidence="3 4">
    <name type="scientific">Sistotremastrum suecicum HHB10207 ss-3</name>
    <dbReference type="NCBI Taxonomy" id="1314776"/>
    <lineage>
        <taxon>Eukaryota</taxon>
        <taxon>Fungi</taxon>
        <taxon>Dikarya</taxon>
        <taxon>Basidiomycota</taxon>
        <taxon>Agaricomycotina</taxon>
        <taxon>Agaricomycetes</taxon>
        <taxon>Sistotremastrales</taxon>
        <taxon>Sistotremastraceae</taxon>
        <taxon>Sistotremastrum</taxon>
    </lineage>
</organism>
<accession>A0A166AJF6</accession>
<feature type="region of interest" description="Disordered" evidence="1">
    <location>
        <begin position="20"/>
        <end position="39"/>
    </location>
</feature>
<proteinExistence type="predicted"/>
<name>A0A166AJF6_9AGAM</name>
<keyword evidence="4" id="KW-1185">Reference proteome</keyword>
<dbReference type="Proteomes" id="UP000076798">
    <property type="component" value="Unassembled WGS sequence"/>
</dbReference>
<dbReference type="EMBL" id="KV428141">
    <property type="protein sequence ID" value="KZT35385.1"/>
    <property type="molecule type" value="Genomic_DNA"/>
</dbReference>
<keyword evidence="2" id="KW-1133">Transmembrane helix</keyword>
<feature type="transmembrane region" description="Helical" evidence="2">
    <location>
        <begin position="73"/>
        <end position="94"/>
    </location>
</feature>
<feature type="transmembrane region" description="Helical" evidence="2">
    <location>
        <begin position="106"/>
        <end position="129"/>
    </location>
</feature>
<evidence type="ECO:0000256" key="1">
    <source>
        <dbReference type="SAM" id="MobiDB-lite"/>
    </source>
</evidence>
<evidence type="ECO:0000313" key="3">
    <source>
        <dbReference type="EMBL" id="KZT35385.1"/>
    </source>
</evidence>
<evidence type="ECO:0000313" key="4">
    <source>
        <dbReference type="Proteomes" id="UP000076798"/>
    </source>
</evidence>
<feature type="transmembrane region" description="Helical" evidence="2">
    <location>
        <begin position="230"/>
        <end position="249"/>
    </location>
</feature>